<sequence length="89" mass="9746">MESIKKAAFDESNSQSEQRFDVVHNETYDKFNQKLASNPASALSNDVYSMESNEVSALEPGRRGKGAETSEPSSCLKDTEVLEQTAGNL</sequence>
<accession>A0A2P6N1V6</accession>
<dbReference type="InParanoid" id="A0A2P6N1V6"/>
<dbReference type="AlphaFoldDB" id="A0A2P6N1V6"/>
<comment type="caution">
    <text evidence="2">The sequence shown here is derived from an EMBL/GenBank/DDBJ whole genome shotgun (WGS) entry which is preliminary data.</text>
</comment>
<keyword evidence="3" id="KW-1185">Reference proteome</keyword>
<feature type="region of interest" description="Disordered" evidence="1">
    <location>
        <begin position="53"/>
        <end position="89"/>
    </location>
</feature>
<reference evidence="2 3" key="1">
    <citation type="journal article" date="2018" name="Genome Biol. Evol.">
        <title>Multiple Roots of Fruiting Body Formation in Amoebozoa.</title>
        <authorList>
            <person name="Hillmann F."/>
            <person name="Forbes G."/>
            <person name="Novohradska S."/>
            <person name="Ferling I."/>
            <person name="Riege K."/>
            <person name="Groth M."/>
            <person name="Westermann M."/>
            <person name="Marz M."/>
            <person name="Spaller T."/>
            <person name="Winckler T."/>
            <person name="Schaap P."/>
            <person name="Glockner G."/>
        </authorList>
    </citation>
    <scope>NUCLEOTIDE SEQUENCE [LARGE SCALE GENOMIC DNA]</scope>
    <source>
        <strain evidence="2 3">Jena</strain>
    </source>
</reference>
<proteinExistence type="predicted"/>
<name>A0A2P6N1V6_9EUKA</name>
<gene>
    <name evidence="2" type="ORF">PROFUN_08478</name>
</gene>
<dbReference type="EMBL" id="MDYQ01000250">
    <property type="protein sequence ID" value="PRP77944.1"/>
    <property type="molecule type" value="Genomic_DNA"/>
</dbReference>
<protein>
    <submittedName>
        <fullName evidence="2">Uncharacterized protein</fullName>
    </submittedName>
</protein>
<evidence type="ECO:0000313" key="3">
    <source>
        <dbReference type="Proteomes" id="UP000241769"/>
    </source>
</evidence>
<organism evidence="2 3">
    <name type="scientific">Planoprotostelium fungivorum</name>
    <dbReference type="NCBI Taxonomy" id="1890364"/>
    <lineage>
        <taxon>Eukaryota</taxon>
        <taxon>Amoebozoa</taxon>
        <taxon>Evosea</taxon>
        <taxon>Variosea</taxon>
        <taxon>Cavosteliida</taxon>
        <taxon>Cavosteliaceae</taxon>
        <taxon>Planoprotostelium</taxon>
    </lineage>
</organism>
<dbReference type="Proteomes" id="UP000241769">
    <property type="component" value="Unassembled WGS sequence"/>
</dbReference>
<evidence type="ECO:0000256" key="1">
    <source>
        <dbReference type="SAM" id="MobiDB-lite"/>
    </source>
</evidence>
<evidence type="ECO:0000313" key="2">
    <source>
        <dbReference type="EMBL" id="PRP77944.1"/>
    </source>
</evidence>